<dbReference type="EMBL" id="LGRX02009352">
    <property type="protein sequence ID" value="KAK3271819.1"/>
    <property type="molecule type" value="Genomic_DNA"/>
</dbReference>
<feature type="compositionally biased region" description="Low complexity" evidence="1">
    <location>
        <begin position="85"/>
        <end position="96"/>
    </location>
</feature>
<evidence type="ECO:0000256" key="1">
    <source>
        <dbReference type="SAM" id="MobiDB-lite"/>
    </source>
</evidence>
<reference evidence="2 3" key="1">
    <citation type="journal article" date="2015" name="Genome Biol. Evol.">
        <title>Comparative Genomics of a Bacterivorous Green Alga Reveals Evolutionary Causalities and Consequences of Phago-Mixotrophic Mode of Nutrition.</title>
        <authorList>
            <person name="Burns J.A."/>
            <person name="Paasch A."/>
            <person name="Narechania A."/>
            <person name="Kim E."/>
        </authorList>
    </citation>
    <scope>NUCLEOTIDE SEQUENCE [LARGE SCALE GENOMIC DNA]</scope>
    <source>
        <strain evidence="2 3">PLY_AMNH</strain>
    </source>
</reference>
<gene>
    <name evidence="2" type="ORF">CYMTET_19861</name>
</gene>
<proteinExistence type="predicted"/>
<dbReference type="Proteomes" id="UP001190700">
    <property type="component" value="Unassembled WGS sequence"/>
</dbReference>
<keyword evidence="3" id="KW-1185">Reference proteome</keyword>
<feature type="compositionally biased region" description="Gly residues" evidence="1">
    <location>
        <begin position="125"/>
        <end position="137"/>
    </location>
</feature>
<feature type="compositionally biased region" description="Basic residues" evidence="1">
    <location>
        <begin position="69"/>
        <end position="83"/>
    </location>
</feature>
<sequence length="273" mass="29207">MQCPGHNGLSYSRKDWQRHFRHRTKTDGNLAAMGGALADAAGVTRARKAVHFEPQAEEVAVVDDEGVNKRKKSKSKKKKRRHSSSSDSSSDTTDSDSSADRKARQRRKRKQGAELTRAAKSMSAGSGGVRGGGGGSTGDSPDPKNAALRAMLSAQEAVLTAQREQARLEAEAHAAALHTAAASGAAVLPAVTTPTVRTGIPPPPSVTAKKVSVIEAKEMSRLFRLKPNWEALRLELVKFQVVDPRAAMEMTKTEILLAATEAHNGGFLDLRNL</sequence>
<dbReference type="AlphaFoldDB" id="A0AAE0L4T4"/>
<protein>
    <submittedName>
        <fullName evidence="2">Uncharacterized protein</fullName>
    </submittedName>
</protein>
<evidence type="ECO:0000313" key="3">
    <source>
        <dbReference type="Proteomes" id="UP001190700"/>
    </source>
</evidence>
<name>A0AAE0L4T4_9CHLO</name>
<organism evidence="2 3">
    <name type="scientific">Cymbomonas tetramitiformis</name>
    <dbReference type="NCBI Taxonomy" id="36881"/>
    <lineage>
        <taxon>Eukaryota</taxon>
        <taxon>Viridiplantae</taxon>
        <taxon>Chlorophyta</taxon>
        <taxon>Pyramimonadophyceae</taxon>
        <taxon>Pyramimonadales</taxon>
        <taxon>Pyramimonadaceae</taxon>
        <taxon>Cymbomonas</taxon>
    </lineage>
</organism>
<comment type="caution">
    <text evidence="2">The sequence shown here is derived from an EMBL/GenBank/DDBJ whole genome shotgun (WGS) entry which is preliminary data.</text>
</comment>
<accession>A0AAE0L4T4</accession>
<feature type="region of interest" description="Disordered" evidence="1">
    <location>
        <begin position="63"/>
        <end position="145"/>
    </location>
</feature>
<evidence type="ECO:0000313" key="2">
    <source>
        <dbReference type="EMBL" id="KAK3271819.1"/>
    </source>
</evidence>